<dbReference type="Proteomes" id="UP001516400">
    <property type="component" value="Unassembled WGS sequence"/>
</dbReference>
<keyword evidence="3 8" id="KW-0812">Transmembrane</keyword>
<dbReference type="InterPro" id="IPR052192">
    <property type="entry name" value="Insect_Ionotropic_Sensory_Rcpt"/>
</dbReference>
<reference evidence="9 10" key="1">
    <citation type="journal article" date="2021" name="BMC Biol.">
        <title>Horizontally acquired antibacterial genes associated with adaptive radiation of ladybird beetles.</title>
        <authorList>
            <person name="Li H.S."/>
            <person name="Tang X.F."/>
            <person name="Huang Y.H."/>
            <person name="Xu Z.Y."/>
            <person name="Chen M.L."/>
            <person name="Du X.Y."/>
            <person name="Qiu B.Y."/>
            <person name="Chen P.T."/>
            <person name="Zhang W."/>
            <person name="Slipinski A."/>
            <person name="Escalona H.E."/>
            <person name="Waterhouse R.M."/>
            <person name="Zwick A."/>
            <person name="Pang H."/>
        </authorList>
    </citation>
    <scope>NUCLEOTIDE SEQUENCE [LARGE SCALE GENOMIC DNA]</scope>
    <source>
        <strain evidence="9">SYSU2018</strain>
    </source>
</reference>
<evidence type="ECO:0000256" key="1">
    <source>
        <dbReference type="ARBA" id="ARBA00004651"/>
    </source>
</evidence>
<sequence>MMNFFGTRLTYLLNGKSYETSIEFVEQLAENNFYIAYYGNKEKFMVTQISQFRDYPQNFYVNCTWRDTSCIERMITDKNMALVLAERPMLEHMRRLHSIPQVVLLKEHLKTIHITAFFCKGYPLFPLINRMLQYLVESGIVKRISEKYNKLLHLNDEPLSVSKLSMQHMVLPLFVWIVGIFLGVVVFCYESMTSRQDCLKK</sequence>
<evidence type="ECO:0000256" key="7">
    <source>
        <dbReference type="ARBA" id="ARBA00023180"/>
    </source>
</evidence>
<dbReference type="AlphaFoldDB" id="A0ABD2N8Q2"/>
<proteinExistence type="predicted"/>
<keyword evidence="10" id="KW-1185">Reference proteome</keyword>
<evidence type="ECO:0000256" key="4">
    <source>
        <dbReference type="ARBA" id="ARBA00022989"/>
    </source>
</evidence>
<evidence type="ECO:0000256" key="2">
    <source>
        <dbReference type="ARBA" id="ARBA00022475"/>
    </source>
</evidence>
<protein>
    <submittedName>
        <fullName evidence="9">Uncharacterized protein</fullName>
    </submittedName>
</protein>
<evidence type="ECO:0000256" key="6">
    <source>
        <dbReference type="ARBA" id="ARBA00023170"/>
    </source>
</evidence>
<keyword evidence="4 8" id="KW-1133">Transmembrane helix</keyword>
<gene>
    <name evidence="9" type="ORF">HHI36_019639</name>
</gene>
<evidence type="ECO:0000313" key="10">
    <source>
        <dbReference type="Proteomes" id="UP001516400"/>
    </source>
</evidence>
<accession>A0ABD2N8Q2</accession>
<keyword evidence="2" id="KW-1003">Cell membrane</keyword>
<dbReference type="SUPFAM" id="SSF53850">
    <property type="entry name" value="Periplasmic binding protein-like II"/>
    <property type="match status" value="1"/>
</dbReference>
<dbReference type="GO" id="GO:0005886">
    <property type="term" value="C:plasma membrane"/>
    <property type="evidence" value="ECO:0007669"/>
    <property type="project" value="UniProtKB-SubCell"/>
</dbReference>
<name>A0ABD2N8Q2_9CUCU</name>
<evidence type="ECO:0000256" key="3">
    <source>
        <dbReference type="ARBA" id="ARBA00022692"/>
    </source>
</evidence>
<dbReference type="PANTHER" id="PTHR42643">
    <property type="entry name" value="IONOTROPIC RECEPTOR 20A-RELATED"/>
    <property type="match status" value="1"/>
</dbReference>
<feature type="transmembrane region" description="Helical" evidence="8">
    <location>
        <begin position="169"/>
        <end position="189"/>
    </location>
</feature>
<evidence type="ECO:0000313" key="9">
    <source>
        <dbReference type="EMBL" id="KAL3274857.1"/>
    </source>
</evidence>
<keyword evidence="7" id="KW-0325">Glycoprotein</keyword>
<dbReference type="EMBL" id="JABFTP020000083">
    <property type="protein sequence ID" value="KAL3274857.1"/>
    <property type="molecule type" value="Genomic_DNA"/>
</dbReference>
<evidence type="ECO:0000256" key="8">
    <source>
        <dbReference type="SAM" id="Phobius"/>
    </source>
</evidence>
<comment type="caution">
    <text evidence="9">The sequence shown here is derived from an EMBL/GenBank/DDBJ whole genome shotgun (WGS) entry which is preliminary data.</text>
</comment>
<evidence type="ECO:0000256" key="5">
    <source>
        <dbReference type="ARBA" id="ARBA00023136"/>
    </source>
</evidence>
<dbReference type="PANTHER" id="PTHR42643:SF24">
    <property type="entry name" value="IONOTROPIC RECEPTOR 60A"/>
    <property type="match status" value="1"/>
</dbReference>
<comment type="subcellular location">
    <subcellularLocation>
        <location evidence="1">Cell membrane</location>
        <topology evidence="1">Multi-pass membrane protein</topology>
    </subcellularLocation>
</comment>
<organism evidence="9 10">
    <name type="scientific">Cryptolaemus montrouzieri</name>
    <dbReference type="NCBI Taxonomy" id="559131"/>
    <lineage>
        <taxon>Eukaryota</taxon>
        <taxon>Metazoa</taxon>
        <taxon>Ecdysozoa</taxon>
        <taxon>Arthropoda</taxon>
        <taxon>Hexapoda</taxon>
        <taxon>Insecta</taxon>
        <taxon>Pterygota</taxon>
        <taxon>Neoptera</taxon>
        <taxon>Endopterygota</taxon>
        <taxon>Coleoptera</taxon>
        <taxon>Polyphaga</taxon>
        <taxon>Cucujiformia</taxon>
        <taxon>Coccinelloidea</taxon>
        <taxon>Coccinellidae</taxon>
        <taxon>Scymninae</taxon>
        <taxon>Scymnini</taxon>
        <taxon>Cryptolaemus</taxon>
    </lineage>
</organism>
<keyword evidence="5 8" id="KW-0472">Membrane</keyword>
<keyword evidence="6" id="KW-0675">Receptor</keyword>